<feature type="region of interest" description="Disordered" evidence="1">
    <location>
        <begin position="59"/>
        <end position="84"/>
    </location>
</feature>
<evidence type="ECO:0000256" key="1">
    <source>
        <dbReference type="SAM" id="MobiDB-lite"/>
    </source>
</evidence>
<evidence type="ECO:0000313" key="2">
    <source>
        <dbReference type="EMBL" id="KAK4024804.1"/>
    </source>
</evidence>
<protein>
    <submittedName>
        <fullName evidence="2">Uncharacterized protein</fullName>
    </submittedName>
</protein>
<evidence type="ECO:0000313" key="3">
    <source>
        <dbReference type="Proteomes" id="UP001234178"/>
    </source>
</evidence>
<name>A0ABR0AI83_9CRUS</name>
<gene>
    <name evidence="2" type="ORF">OUZ56_010298</name>
</gene>
<dbReference type="EMBL" id="JAOYFB010000037">
    <property type="protein sequence ID" value="KAK4024804.1"/>
    <property type="molecule type" value="Genomic_DNA"/>
</dbReference>
<dbReference type="Proteomes" id="UP001234178">
    <property type="component" value="Unassembled WGS sequence"/>
</dbReference>
<feature type="compositionally biased region" description="Basic and acidic residues" evidence="1">
    <location>
        <begin position="69"/>
        <end position="84"/>
    </location>
</feature>
<accession>A0ABR0AI83</accession>
<sequence length="84" mass="9301">MVDVDGVIRLARFLKVANMNSTLTHRQHWYWSAYHEDSMRQGVAHRTLTAGVVPPTQKLVTSDSGLGDAARHTTIPEKVETSVG</sequence>
<reference evidence="2 3" key="1">
    <citation type="journal article" date="2023" name="Nucleic Acids Res.">
        <title>The hologenome of Daphnia magna reveals possible DNA methylation and microbiome-mediated evolution of the host genome.</title>
        <authorList>
            <person name="Chaturvedi A."/>
            <person name="Li X."/>
            <person name="Dhandapani V."/>
            <person name="Marshall H."/>
            <person name="Kissane S."/>
            <person name="Cuenca-Cambronero M."/>
            <person name="Asole G."/>
            <person name="Calvet F."/>
            <person name="Ruiz-Romero M."/>
            <person name="Marangio P."/>
            <person name="Guigo R."/>
            <person name="Rago D."/>
            <person name="Mirbahai L."/>
            <person name="Eastwood N."/>
            <person name="Colbourne J.K."/>
            <person name="Zhou J."/>
            <person name="Mallon E."/>
            <person name="Orsini L."/>
        </authorList>
    </citation>
    <scope>NUCLEOTIDE SEQUENCE [LARGE SCALE GENOMIC DNA]</scope>
    <source>
        <strain evidence="2">LRV0_1</strain>
    </source>
</reference>
<organism evidence="2 3">
    <name type="scientific">Daphnia magna</name>
    <dbReference type="NCBI Taxonomy" id="35525"/>
    <lineage>
        <taxon>Eukaryota</taxon>
        <taxon>Metazoa</taxon>
        <taxon>Ecdysozoa</taxon>
        <taxon>Arthropoda</taxon>
        <taxon>Crustacea</taxon>
        <taxon>Branchiopoda</taxon>
        <taxon>Diplostraca</taxon>
        <taxon>Cladocera</taxon>
        <taxon>Anomopoda</taxon>
        <taxon>Daphniidae</taxon>
        <taxon>Daphnia</taxon>
    </lineage>
</organism>
<proteinExistence type="predicted"/>
<comment type="caution">
    <text evidence="2">The sequence shown here is derived from an EMBL/GenBank/DDBJ whole genome shotgun (WGS) entry which is preliminary data.</text>
</comment>
<keyword evidence="3" id="KW-1185">Reference proteome</keyword>